<dbReference type="InterPro" id="IPR000387">
    <property type="entry name" value="Tyr_Pase_dom"/>
</dbReference>
<dbReference type="InterPro" id="IPR029021">
    <property type="entry name" value="Prot-tyrosine_phosphatase-like"/>
</dbReference>
<dbReference type="Gene3D" id="3.90.190.10">
    <property type="entry name" value="Protein tyrosine phosphatase superfamily"/>
    <property type="match status" value="1"/>
</dbReference>
<feature type="domain" description="Tyrosine specific protein phosphatases" evidence="2">
    <location>
        <begin position="349"/>
        <end position="394"/>
    </location>
</feature>
<dbReference type="PANTHER" id="PTHR31126">
    <property type="entry name" value="TYROSINE-PROTEIN PHOSPHATASE"/>
    <property type="match status" value="1"/>
</dbReference>
<dbReference type="GO" id="GO:0004721">
    <property type="term" value="F:phosphoprotein phosphatase activity"/>
    <property type="evidence" value="ECO:0007669"/>
    <property type="project" value="InterPro"/>
</dbReference>
<dbReference type="EMBL" id="FMYV01000003">
    <property type="protein sequence ID" value="SDC36826.1"/>
    <property type="molecule type" value="Genomic_DNA"/>
</dbReference>
<dbReference type="Pfam" id="PF13350">
    <property type="entry name" value="Y_phosphatase3"/>
    <property type="match status" value="1"/>
</dbReference>
<evidence type="ECO:0000259" key="2">
    <source>
        <dbReference type="PROSITE" id="PS50056"/>
    </source>
</evidence>
<gene>
    <name evidence="3" type="ORF">SAMN04488588_0965</name>
</gene>
<comment type="similarity">
    <text evidence="1">Belongs to the protein-tyrosine phosphatase family.</text>
</comment>
<organism evidence="3 4">
    <name type="scientific">Geotoga petraea</name>
    <dbReference type="NCBI Taxonomy" id="28234"/>
    <lineage>
        <taxon>Bacteria</taxon>
        <taxon>Thermotogati</taxon>
        <taxon>Thermotogota</taxon>
        <taxon>Thermotogae</taxon>
        <taxon>Petrotogales</taxon>
        <taxon>Petrotogaceae</taxon>
        <taxon>Geotoga</taxon>
    </lineage>
</organism>
<dbReference type="InterPro" id="IPR026893">
    <property type="entry name" value="Tyr/Ser_Pase_IphP-type"/>
</dbReference>
<dbReference type="PANTHER" id="PTHR31126:SF1">
    <property type="entry name" value="TYROSINE SPECIFIC PROTEIN PHOSPHATASES DOMAIN-CONTAINING PROTEIN"/>
    <property type="match status" value="1"/>
</dbReference>
<dbReference type="RefSeq" id="WP_091403245.1">
    <property type="nucleotide sequence ID" value="NZ_FMYV01000003.1"/>
</dbReference>
<dbReference type="Proteomes" id="UP000199322">
    <property type="component" value="Unassembled WGS sequence"/>
</dbReference>
<sequence>MKINDDFIDSVKNNFKKYDDLAILLAYGDFNYNPDIFSNLFVIFYSEKDDHIEKIELFKNLVHNYFDVKYEILEEKQSSFYTKNSLKIDFKIKKPFTIEKDKEILEKRGINWDKSVLVRKNYETQNIKSNFINNFIKNYDDFYTHFYLGDFIKAYKNFNELLYTLFDMKGIYDSTEQSKIWYSSNHPARKDLEILVNLSSNLNPNKMMKKIKKLSEIFIKFLNEKDQDYKKVKSVLLSINKKYPYFFNLRDISKIANNDSEKVILNEGLVYRSASLERYKEEDIEEFMKNNDITKIVDLRDEEELALYKEKRNTFYSDDFKKKYVINIPISNFSVNKIFRNNIIKNGFDEFLNTQKKSIKVLFENHFNNADKDRMIIHCESGKDRTGLIIAILLDFLGVEKRVIKKDFMSSYQDSSEILIDMLIDTINQKYGGSENYLRDYCSVSQDILNSIRKKFVLVQKAY</sequence>
<evidence type="ECO:0000313" key="3">
    <source>
        <dbReference type="EMBL" id="SDC36826.1"/>
    </source>
</evidence>
<keyword evidence="4" id="KW-1185">Reference proteome</keyword>
<name>A0A1G6L2J8_9BACT</name>
<dbReference type="STRING" id="28234.SAMN04488588_0965"/>
<dbReference type="SUPFAM" id="SSF52799">
    <property type="entry name" value="(Phosphotyrosine protein) phosphatases II"/>
    <property type="match status" value="1"/>
</dbReference>
<dbReference type="PROSITE" id="PS00383">
    <property type="entry name" value="TYR_PHOSPHATASE_1"/>
    <property type="match status" value="1"/>
</dbReference>
<accession>A0A1G6L2J8</accession>
<dbReference type="AlphaFoldDB" id="A0A1G6L2J8"/>
<reference evidence="3 4" key="1">
    <citation type="submission" date="2016-10" db="EMBL/GenBank/DDBJ databases">
        <authorList>
            <person name="de Groot N.N."/>
        </authorList>
    </citation>
    <scope>NUCLEOTIDE SEQUENCE [LARGE SCALE GENOMIC DNA]</scope>
    <source>
        <strain evidence="3 4">WG14</strain>
    </source>
</reference>
<proteinExistence type="inferred from homology"/>
<protein>
    <submittedName>
        <fullName evidence="3">Protein tyrosine/serine phosphatase</fullName>
    </submittedName>
</protein>
<dbReference type="InterPro" id="IPR016130">
    <property type="entry name" value="Tyr_Pase_AS"/>
</dbReference>
<evidence type="ECO:0000256" key="1">
    <source>
        <dbReference type="ARBA" id="ARBA00009580"/>
    </source>
</evidence>
<evidence type="ECO:0000313" key="4">
    <source>
        <dbReference type="Proteomes" id="UP000199322"/>
    </source>
</evidence>
<dbReference type="PROSITE" id="PS50056">
    <property type="entry name" value="TYR_PHOSPHATASE_2"/>
    <property type="match status" value="1"/>
</dbReference>